<evidence type="ECO:0000256" key="1">
    <source>
        <dbReference type="ARBA" id="ARBA00011073"/>
    </source>
</evidence>
<dbReference type="GO" id="GO:0016020">
    <property type="term" value="C:membrane"/>
    <property type="evidence" value="ECO:0007669"/>
    <property type="project" value="InterPro"/>
</dbReference>
<accession>A0A4P9WLT7</accession>
<dbReference type="InterPro" id="IPR023827">
    <property type="entry name" value="Peptidase_S8_Asp-AS"/>
</dbReference>
<keyword evidence="5 11" id="KW-0732">Signal</keyword>
<dbReference type="AlphaFoldDB" id="A0A4P9WLT7"/>
<sequence>MRFASATAALALASAVVGDVPILGKSVSEVATKIANSPVSSSSDAIPGAYFFETHNDGSIKDVVAHITQHAEHLGVPQSAIKHRLTIDTKHFQGASIHIPVTHNATKVLNAIIPGMKGITTVMEVPRPKTVQNPRPAPPVLGFAHNLTGVYQAHDAGFFGKGIKIGLIDSGVYYLHPALGGCFIKDEHGRPCKIAFGTDLVGDAYNSSNTPIPDPDPLDNCSNDSHGTHTTGIIAADTRLITDPAFRPLNDFIGVAPEATIGMYRVFGCKGSTGDDVLTKAVFQAFEDQVDIISFSIGGPGAYSSTILSAAIRQVTRAGTYFFAAGGNNGGSGFGVGGDPADVPQAIAVASVDNSHSVGPSFNSESGEVFAFTENGKGGPFKPDQAVHIVVNNPAAPIDDGCLPGTINPAIKGNVALFVFNVDLLDGGCGSGGRCKNALAAGAIGCLLYNTPGSTVGANGADGIPGGVVDNGTGLRLLNILKAHPDTIFHMNAGIGAAPVDTVGTPSDFTSLGLDDDLLISPSIAGVGGHVYSTISEHVAKLNGLPSPYEDLSGTSMATPGVAGAAALYLQAKGRDWVFKNGGIDKLRRALTSSAKPVQIFERNLLSSVWEQGSGLVSIFDSITARHETSPAWFALNDTVRTKPSYDLTITNHGSNAVTYSLTNVGAALATGKNADSDQLLNIPIYTPDYATVSFSKNNIRVPAGGSTTVQIKIAAPRKAAADLIAGFSGFIKVSNDFDDQILSVPYAGLKGDWSKAPIFSFKDSLPGSFVSGIYNLNLTTGQEELVTEDFTVVTPSNEDPLLVMIVQATASRQVWVDVIDATNVPNAVPGFHPSLGLIIAGAPSADQAQALATFMTSEPLFGAGNSASTNSPRNTDSINAESVPQFDAFPWNGLVTPDLINVHALAPGDYQLRFQGLKHFGDINNPADFEITLSPIFTIPFRSAAASGTCGTTVSVKFPPPGAVEMTNSVPFANVPLNVAAPTQSPVNFVPSANDPLNV</sequence>
<dbReference type="InterPro" id="IPR000209">
    <property type="entry name" value="Peptidase_S8/S53_dom"/>
</dbReference>
<evidence type="ECO:0000259" key="13">
    <source>
        <dbReference type="Pfam" id="PF02225"/>
    </source>
</evidence>
<evidence type="ECO:0000313" key="16">
    <source>
        <dbReference type="Proteomes" id="UP000269721"/>
    </source>
</evidence>
<evidence type="ECO:0000256" key="8">
    <source>
        <dbReference type="PIRSR" id="PIRSR615500-1"/>
    </source>
</evidence>
<dbReference type="PANTHER" id="PTHR43806:SF66">
    <property type="entry name" value="SERIN ENDOPEPTIDASE"/>
    <property type="match status" value="1"/>
</dbReference>
<dbReference type="GO" id="GO:0005615">
    <property type="term" value="C:extracellular space"/>
    <property type="evidence" value="ECO:0007669"/>
    <property type="project" value="TreeGrafter"/>
</dbReference>
<dbReference type="InterPro" id="IPR050131">
    <property type="entry name" value="Peptidase_S8_subtilisin-like"/>
</dbReference>
<dbReference type="InterPro" id="IPR046450">
    <property type="entry name" value="PA_dom_sf"/>
</dbReference>
<feature type="active site" description="Charge relay system" evidence="8 9">
    <location>
        <position position="556"/>
    </location>
</feature>
<dbReference type="PROSITE" id="PS00138">
    <property type="entry name" value="SUBTILASE_SER"/>
    <property type="match status" value="1"/>
</dbReference>
<dbReference type="SUPFAM" id="SSF52025">
    <property type="entry name" value="PA domain"/>
    <property type="match status" value="1"/>
</dbReference>
<dbReference type="OrthoDB" id="2162597at2759"/>
<feature type="active site" description="Charge relay system" evidence="8 9">
    <location>
        <position position="226"/>
    </location>
</feature>
<keyword evidence="3" id="KW-0964">Secreted</keyword>
<name>A0A4P9WLT7_9FUNG</name>
<gene>
    <name evidence="15" type="ORF">BDK51DRAFT_33873</name>
</gene>
<evidence type="ECO:0000256" key="2">
    <source>
        <dbReference type="ARBA" id="ARBA00022512"/>
    </source>
</evidence>
<keyword evidence="16" id="KW-1185">Reference proteome</keyword>
<dbReference type="PROSITE" id="PS00136">
    <property type="entry name" value="SUBTILASE_ASP"/>
    <property type="match status" value="1"/>
</dbReference>
<dbReference type="InterPro" id="IPR003137">
    <property type="entry name" value="PA_domain"/>
</dbReference>
<keyword evidence="7 9" id="KW-0720">Serine protease</keyword>
<feature type="active site" description="Charge relay system" evidence="8 9">
    <location>
        <position position="169"/>
    </location>
</feature>
<dbReference type="PROSITE" id="PS51892">
    <property type="entry name" value="SUBTILASE"/>
    <property type="match status" value="1"/>
</dbReference>
<dbReference type="PANTHER" id="PTHR43806">
    <property type="entry name" value="PEPTIDASE S8"/>
    <property type="match status" value="1"/>
</dbReference>
<evidence type="ECO:0000313" key="15">
    <source>
        <dbReference type="EMBL" id="RKO92598.1"/>
    </source>
</evidence>
<feature type="domain" description="PA" evidence="13">
    <location>
        <begin position="399"/>
        <end position="477"/>
    </location>
</feature>
<dbReference type="Pfam" id="PF02225">
    <property type="entry name" value="PA"/>
    <property type="match status" value="1"/>
</dbReference>
<dbReference type="GO" id="GO:0004252">
    <property type="term" value="F:serine-type endopeptidase activity"/>
    <property type="evidence" value="ECO:0007669"/>
    <property type="project" value="UniProtKB-UniRule"/>
</dbReference>
<dbReference type="Pfam" id="PF06280">
    <property type="entry name" value="fn3_5"/>
    <property type="match status" value="1"/>
</dbReference>
<dbReference type="Gene3D" id="3.50.30.30">
    <property type="match status" value="1"/>
</dbReference>
<dbReference type="InterPro" id="IPR023828">
    <property type="entry name" value="Peptidase_S8_Ser-AS"/>
</dbReference>
<reference evidence="16" key="1">
    <citation type="journal article" date="2018" name="Nat. Microbiol.">
        <title>Leveraging single-cell genomics to expand the fungal tree of life.</title>
        <authorList>
            <person name="Ahrendt S.R."/>
            <person name="Quandt C.A."/>
            <person name="Ciobanu D."/>
            <person name="Clum A."/>
            <person name="Salamov A."/>
            <person name="Andreopoulos B."/>
            <person name="Cheng J.F."/>
            <person name="Woyke T."/>
            <person name="Pelin A."/>
            <person name="Henrissat B."/>
            <person name="Reynolds N.K."/>
            <person name="Benny G.L."/>
            <person name="Smith M.E."/>
            <person name="James T.Y."/>
            <person name="Grigoriev I.V."/>
        </authorList>
    </citation>
    <scope>NUCLEOTIDE SEQUENCE [LARGE SCALE GENOMIC DNA]</scope>
</reference>
<keyword evidence="6 9" id="KW-0378">Hydrolase</keyword>
<evidence type="ECO:0000256" key="7">
    <source>
        <dbReference type="ARBA" id="ARBA00022825"/>
    </source>
</evidence>
<evidence type="ECO:0000259" key="14">
    <source>
        <dbReference type="Pfam" id="PF06280"/>
    </source>
</evidence>
<keyword evidence="4 9" id="KW-0645">Protease</keyword>
<keyword evidence="2" id="KW-0134">Cell wall</keyword>
<evidence type="ECO:0000256" key="9">
    <source>
        <dbReference type="PROSITE-ProRule" id="PRU01240"/>
    </source>
</evidence>
<evidence type="ECO:0000256" key="3">
    <source>
        <dbReference type="ARBA" id="ARBA00022525"/>
    </source>
</evidence>
<dbReference type="PRINTS" id="PR00723">
    <property type="entry name" value="SUBTILISIN"/>
</dbReference>
<dbReference type="GO" id="GO:0006508">
    <property type="term" value="P:proteolysis"/>
    <property type="evidence" value="ECO:0007669"/>
    <property type="project" value="UniProtKB-KW"/>
</dbReference>
<dbReference type="InterPro" id="IPR036852">
    <property type="entry name" value="Peptidase_S8/S53_dom_sf"/>
</dbReference>
<dbReference type="SUPFAM" id="SSF52743">
    <property type="entry name" value="Subtilisin-like"/>
    <property type="match status" value="1"/>
</dbReference>
<feature type="chain" id="PRO_5020996317" evidence="11">
    <location>
        <begin position="19"/>
        <end position="1000"/>
    </location>
</feature>
<proteinExistence type="inferred from homology"/>
<dbReference type="Gene3D" id="3.40.50.200">
    <property type="entry name" value="Peptidase S8/S53 domain"/>
    <property type="match status" value="1"/>
</dbReference>
<feature type="domain" description="C5a peptidase/Subtilisin-like protease SBT2-like Fn3-like" evidence="14">
    <location>
        <begin position="635"/>
        <end position="747"/>
    </location>
</feature>
<comment type="similarity">
    <text evidence="1 9 10">Belongs to the peptidase S8 family.</text>
</comment>
<evidence type="ECO:0000256" key="4">
    <source>
        <dbReference type="ARBA" id="ARBA00022670"/>
    </source>
</evidence>
<evidence type="ECO:0000256" key="11">
    <source>
        <dbReference type="SAM" id="SignalP"/>
    </source>
</evidence>
<dbReference type="EMBL" id="KZ994570">
    <property type="protein sequence ID" value="RKO92598.1"/>
    <property type="molecule type" value="Genomic_DNA"/>
</dbReference>
<evidence type="ECO:0000256" key="10">
    <source>
        <dbReference type="RuleBase" id="RU003355"/>
    </source>
</evidence>
<dbReference type="Gene3D" id="2.60.40.1710">
    <property type="entry name" value="Subtilisin-like superfamily"/>
    <property type="match status" value="1"/>
</dbReference>
<organism evidence="15 16">
    <name type="scientific">Blyttiomyces helicus</name>
    <dbReference type="NCBI Taxonomy" id="388810"/>
    <lineage>
        <taxon>Eukaryota</taxon>
        <taxon>Fungi</taxon>
        <taxon>Fungi incertae sedis</taxon>
        <taxon>Chytridiomycota</taxon>
        <taxon>Chytridiomycota incertae sedis</taxon>
        <taxon>Chytridiomycetes</taxon>
        <taxon>Chytridiomycetes incertae sedis</taxon>
        <taxon>Blyttiomyces</taxon>
    </lineage>
</organism>
<evidence type="ECO:0000256" key="5">
    <source>
        <dbReference type="ARBA" id="ARBA00022729"/>
    </source>
</evidence>
<protein>
    <submittedName>
        <fullName evidence="15">Peptidase S8/S53 domain-containing protein</fullName>
    </submittedName>
</protein>
<evidence type="ECO:0000256" key="6">
    <source>
        <dbReference type="ARBA" id="ARBA00022801"/>
    </source>
</evidence>
<dbReference type="Proteomes" id="UP000269721">
    <property type="component" value="Unassembled WGS sequence"/>
</dbReference>
<dbReference type="InterPro" id="IPR015500">
    <property type="entry name" value="Peptidase_S8_subtilisin-rel"/>
</dbReference>
<dbReference type="Pfam" id="PF00082">
    <property type="entry name" value="Peptidase_S8"/>
    <property type="match status" value="1"/>
</dbReference>
<feature type="signal peptide" evidence="11">
    <location>
        <begin position="1"/>
        <end position="18"/>
    </location>
</feature>
<feature type="domain" description="Peptidase S8/S53" evidence="12">
    <location>
        <begin position="160"/>
        <end position="595"/>
    </location>
</feature>
<dbReference type="InterPro" id="IPR010435">
    <property type="entry name" value="C5a/SBT2-like_Fn3"/>
</dbReference>
<evidence type="ECO:0000259" key="12">
    <source>
        <dbReference type="Pfam" id="PF00082"/>
    </source>
</evidence>